<evidence type="ECO:0000313" key="3">
    <source>
        <dbReference type="Proteomes" id="UP000703038"/>
    </source>
</evidence>
<keyword evidence="3" id="KW-1185">Reference proteome</keyword>
<proteinExistence type="predicted"/>
<accession>A0ABS2KVJ7</accession>
<feature type="region of interest" description="Disordered" evidence="1">
    <location>
        <begin position="106"/>
        <end position="130"/>
    </location>
</feature>
<evidence type="ECO:0008006" key="4">
    <source>
        <dbReference type="Google" id="ProtNLM"/>
    </source>
</evidence>
<gene>
    <name evidence="2" type="ORF">JOE42_002687</name>
</gene>
<comment type="caution">
    <text evidence="2">The sequence shown here is derived from an EMBL/GenBank/DDBJ whole genome shotgun (WGS) entry which is preliminary data.</text>
</comment>
<protein>
    <recommendedName>
        <fullName evidence="4">ANTAR domain-containing protein</fullName>
    </recommendedName>
</protein>
<evidence type="ECO:0000313" key="2">
    <source>
        <dbReference type="EMBL" id="MBM7415954.1"/>
    </source>
</evidence>
<dbReference type="RefSeq" id="WP_204868887.1">
    <property type="nucleotide sequence ID" value="NZ_JAFBBK010000001.1"/>
</dbReference>
<reference evidence="2 3" key="1">
    <citation type="submission" date="2021-01" db="EMBL/GenBank/DDBJ databases">
        <title>Genomics of switchgrass bacterial isolates.</title>
        <authorList>
            <person name="Shade A."/>
        </authorList>
    </citation>
    <scope>NUCLEOTIDE SEQUENCE [LARGE SCALE GENOMIC DNA]</scope>
    <source>
        <strain evidence="2 3">PvP111</strain>
    </source>
</reference>
<name>A0ABS2KVJ7_9NOCA</name>
<sequence length="183" mass="19029">MTTTTWPLRWPASARDVADGIVRLSAALREPDADAVNGAVSELASQNGVRVEDVYAAILRMLLEAAHPDGLDGDDVGAVVREAAAKDTGSDPSDVVAVVLGTLGVHPEPERRASGSSAEDESQDPDDRRDDGQVVVARMAAAPAIRASAAVTEVLLARIGSPIEAVVTMVVDDIAAAETIEWP</sequence>
<dbReference type="EMBL" id="JAFBBK010000001">
    <property type="protein sequence ID" value="MBM7415954.1"/>
    <property type="molecule type" value="Genomic_DNA"/>
</dbReference>
<organism evidence="2 3">
    <name type="scientific">Rhodococcoides corynebacterioides</name>
    <dbReference type="NCBI Taxonomy" id="53972"/>
    <lineage>
        <taxon>Bacteria</taxon>
        <taxon>Bacillati</taxon>
        <taxon>Actinomycetota</taxon>
        <taxon>Actinomycetes</taxon>
        <taxon>Mycobacteriales</taxon>
        <taxon>Nocardiaceae</taxon>
        <taxon>Rhodococcoides</taxon>
    </lineage>
</organism>
<evidence type="ECO:0000256" key="1">
    <source>
        <dbReference type="SAM" id="MobiDB-lite"/>
    </source>
</evidence>
<dbReference type="Proteomes" id="UP000703038">
    <property type="component" value="Unassembled WGS sequence"/>
</dbReference>